<name>A0A1F8CJM2_9BACT</name>
<dbReference type="GO" id="GO:0018169">
    <property type="term" value="F:ribosomal S6-glutamic acid ligase activity"/>
    <property type="evidence" value="ECO:0007669"/>
    <property type="project" value="TreeGrafter"/>
</dbReference>
<dbReference type="GO" id="GO:0009432">
    <property type="term" value="P:SOS response"/>
    <property type="evidence" value="ECO:0007669"/>
    <property type="project" value="TreeGrafter"/>
</dbReference>
<dbReference type="InterPro" id="IPR011761">
    <property type="entry name" value="ATP-grasp"/>
</dbReference>
<evidence type="ECO:0000259" key="2">
    <source>
        <dbReference type="PROSITE" id="PS50975"/>
    </source>
</evidence>
<evidence type="ECO:0000256" key="1">
    <source>
        <dbReference type="PROSITE-ProRule" id="PRU00409"/>
    </source>
</evidence>
<gene>
    <name evidence="3" type="ORF">A2210_02610</name>
</gene>
<keyword evidence="1" id="KW-0067">ATP-binding</keyword>
<dbReference type="InterPro" id="IPR013815">
    <property type="entry name" value="ATP_grasp_subdomain_1"/>
</dbReference>
<dbReference type="Gene3D" id="3.30.1490.20">
    <property type="entry name" value="ATP-grasp fold, A domain"/>
    <property type="match status" value="1"/>
</dbReference>
<comment type="caution">
    <text evidence="3">The sequence shown here is derived from an EMBL/GenBank/DDBJ whole genome shotgun (WGS) entry which is preliminary data.</text>
</comment>
<sequence>MIRFGICFSGDFKGTNPLGDIGRKLPVYLRLLEFCQRQNWEVYVTTRKTYEKEGVFNGAWLFSSSDGKFVQVPEKIKIDIVYDRTGGVLFPPQGDSLRVVNVRKFKILCWDKWAAYKETGKYMPTTFWVGGKENLKAVLQKVGSAKVVLKPFNGLKGIGIFIGEAKAAYRFDFAKRKYIAQEFIDTSGGIENIVKGFHDLRVAIVNGKPVWCHVRTPKEGSLKANVAEGGTLTEVDYKKVPDAIKKIVDEISKDFYLKYDNPAYSLDFGMEKGKPFIFEINDQIGFPLPNAKGKDNFLNELINNFESKIT</sequence>
<feature type="domain" description="ATP-grasp" evidence="2">
    <location>
        <begin position="113"/>
        <end position="306"/>
    </location>
</feature>
<dbReference type="GO" id="GO:0005524">
    <property type="term" value="F:ATP binding"/>
    <property type="evidence" value="ECO:0007669"/>
    <property type="project" value="UniProtKB-UniRule"/>
</dbReference>
<protein>
    <recommendedName>
        <fullName evidence="2">ATP-grasp domain-containing protein</fullName>
    </recommendedName>
</protein>
<dbReference type="Proteomes" id="UP000177855">
    <property type="component" value="Unassembled WGS sequence"/>
</dbReference>
<dbReference type="AlphaFoldDB" id="A0A1F8CJM2"/>
<evidence type="ECO:0000313" key="3">
    <source>
        <dbReference type="EMBL" id="OGM76039.1"/>
    </source>
</evidence>
<dbReference type="SUPFAM" id="SSF56059">
    <property type="entry name" value="Glutathione synthetase ATP-binding domain-like"/>
    <property type="match status" value="1"/>
</dbReference>
<dbReference type="Gene3D" id="3.30.470.20">
    <property type="entry name" value="ATP-grasp fold, B domain"/>
    <property type="match status" value="1"/>
</dbReference>
<keyword evidence="1" id="KW-0547">Nucleotide-binding</keyword>
<reference evidence="3 4" key="1">
    <citation type="journal article" date="2016" name="Nat. Commun.">
        <title>Thousands of microbial genomes shed light on interconnected biogeochemical processes in an aquifer system.</title>
        <authorList>
            <person name="Anantharaman K."/>
            <person name="Brown C.T."/>
            <person name="Hug L.A."/>
            <person name="Sharon I."/>
            <person name="Castelle C.J."/>
            <person name="Probst A.J."/>
            <person name="Thomas B.C."/>
            <person name="Singh A."/>
            <person name="Wilkins M.J."/>
            <person name="Karaoz U."/>
            <person name="Brodie E.L."/>
            <person name="Williams K.H."/>
            <person name="Hubbard S.S."/>
            <person name="Banfield J.F."/>
        </authorList>
    </citation>
    <scope>NUCLEOTIDE SEQUENCE [LARGE SCALE GENOMIC DNA]</scope>
</reference>
<dbReference type="GO" id="GO:0046872">
    <property type="term" value="F:metal ion binding"/>
    <property type="evidence" value="ECO:0007669"/>
    <property type="project" value="InterPro"/>
</dbReference>
<proteinExistence type="predicted"/>
<dbReference type="PANTHER" id="PTHR21621:SF0">
    <property type="entry name" value="BETA-CITRYLGLUTAMATE SYNTHASE B-RELATED"/>
    <property type="match status" value="1"/>
</dbReference>
<organism evidence="3 4">
    <name type="scientific">Candidatus Woesebacteria bacterium RIFOXYA1_FULL_40_18</name>
    <dbReference type="NCBI Taxonomy" id="1802532"/>
    <lineage>
        <taxon>Bacteria</taxon>
        <taxon>Candidatus Woeseibacteriota</taxon>
    </lineage>
</organism>
<dbReference type="STRING" id="1802532.A2210_02610"/>
<dbReference type="GO" id="GO:0005737">
    <property type="term" value="C:cytoplasm"/>
    <property type="evidence" value="ECO:0007669"/>
    <property type="project" value="TreeGrafter"/>
</dbReference>
<dbReference type="PANTHER" id="PTHR21621">
    <property type="entry name" value="RIBOSOMAL PROTEIN S6 MODIFICATION PROTEIN"/>
    <property type="match status" value="1"/>
</dbReference>
<dbReference type="InterPro" id="IPR004218">
    <property type="entry name" value="GSHS_ATP-bd"/>
</dbReference>
<accession>A0A1F8CJM2</accession>
<dbReference type="Pfam" id="PF02955">
    <property type="entry name" value="GSH-S_ATP"/>
    <property type="match status" value="1"/>
</dbReference>
<evidence type="ECO:0000313" key="4">
    <source>
        <dbReference type="Proteomes" id="UP000177855"/>
    </source>
</evidence>
<dbReference type="EMBL" id="MGHS01000042">
    <property type="protein sequence ID" value="OGM76039.1"/>
    <property type="molecule type" value="Genomic_DNA"/>
</dbReference>
<dbReference type="GO" id="GO:0004363">
    <property type="term" value="F:glutathione synthase activity"/>
    <property type="evidence" value="ECO:0007669"/>
    <property type="project" value="InterPro"/>
</dbReference>
<dbReference type="PROSITE" id="PS50975">
    <property type="entry name" value="ATP_GRASP"/>
    <property type="match status" value="1"/>
</dbReference>